<dbReference type="OrthoDB" id="9803476at2"/>
<accession>A0A4R4V1R2</accession>
<dbReference type="SUPFAM" id="SSF55961">
    <property type="entry name" value="Bet v1-like"/>
    <property type="match status" value="2"/>
</dbReference>
<evidence type="ECO:0000313" key="4">
    <source>
        <dbReference type="Proteomes" id="UP000295674"/>
    </source>
</evidence>
<dbReference type="Gene3D" id="3.30.530.20">
    <property type="match status" value="2"/>
</dbReference>
<evidence type="ECO:0000313" key="3">
    <source>
        <dbReference type="EMBL" id="TDC98591.1"/>
    </source>
</evidence>
<comment type="caution">
    <text evidence="3">The sequence shown here is derived from an EMBL/GenBank/DDBJ whole genome shotgun (WGS) entry which is preliminary data.</text>
</comment>
<dbReference type="RefSeq" id="WP_132679931.1">
    <property type="nucleotide sequence ID" value="NZ_SMKS01000126.1"/>
</dbReference>
<reference evidence="3 4" key="1">
    <citation type="submission" date="2019-03" db="EMBL/GenBank/DDBJ databases">
        <title>Draft genome sequences of novel Actinobacteria.</title>
        <authorList>
            <person name="Sahin N."/>
            <person name="Ay H."/>
            <person name="Saygin H."/>
        </authorList>
    </citation>
    <scope>NUCLEOTIDE SEQUENCE [LARGE SCALE GENOMIC DNA]</scope>
    <source>
        <strain evidence="3 4">16K309</strain>
    </source>
</reference>
<proteinExistence type="inferred from homology"/>
<dbReference type="EMBL" id="SMKS01000126">
    <property type="protein sequence ID" value="TDC98591.1"/>
    <property type="molecule type" value="Genomic_DNA"/>
</dbReference>
<sequence>MRPELTTINGHPVLRLQRVLDHPPAAVWKAVTDPGELSAWFPARVEFTGTTPGTPMRFDFDGAEAPEAGEVLEADEPKVFAFRWNSDAIRCELLPHERGCLLVFTHTLAGPDGDRPSAARHGAGWLICLDALQAGLDGTTSEFDMQVWFARAEELVELFGLAEGQALATEAGWTIRFERDLVQSPQQVWELLTGGETPEPGDEPPLPATHGYGRAATVTEAEAPQALAYGWAAGGEVRFDLREQYPIGTRLVLTHTLTAPEDRAILLAAWQTLLELVFAALHGDVRCPWPAERTEALRAHYAATLA</sequence>
<name>A0A4R4V1R2_9PSEU</name>
<comment type="similarity">
    <text evidence="1">Belongs to the AHA1 family.</text>
</comment>
<dbReference type="Pfam" id="PF08327">
    <property type="entry name" value="AHSA1"/>
    <property type="match status" value="1"/>
</dbReference>
<dbReference type="AlphaFoldDB" id="A0A4R4V1R2"/>
<evidence type="ECO:0000259" key="2">
    <source>
        <dbReference type="Pfam" id="PF08327"/>
    </source>
</evidence>
<keyword evidence="4" id="KW-1185">Reference proteome</keyword>
<feature type="domain" description="Activator of Hsp90 ATPase homologue 1/2-like C-terminal" evidence="2">
    <location>
        <begin position="21"/>
        <end position="134"/>
    </location>
</feature>
<dbReference type="Proteomes" id="UP000295674">
    <property type="component" value="Unassembled WGS sequence"/>
</dbReference>
<dbReference type="InterPro" id="IPR013538">
    <property type="entry name" value="ASHA1/2-like_C"/>
</dbReference>
<protein>
    <recommendedName>
        <fullName evidence="2">Activator of Hsp90 ATPase homologue 1/2-like C-terminal domain-containing protein</fullName>
    </recommendedName>
</protein>
<dbReference type="InterPro" id="IPR023393">
    <property type="entry name" value="START-like_dom_sf"/>
</dbReference>
<gene>
    <name evidence="3" type="ORF">E1181_30840</name>
</gene>
<organism evidence="3 4">
    <name type="scientific">Saccharopolyspora terrae</name>
    <dbReference type="NCBI Taxonomy" id="2530384"/>
    <lineage>
        <taxon>Bacteria</taxon>
        <taxon>Bacillati</taxon>
        <taxon>Actinomycetota</taxon>
        <taxon>Actinomycetes</taxon>
        <taxon>Pseudonocardiales</taxon>
        <taxon>Pseudonocardiaceae</taxon>
        <taxon>Saccharopolyspora</taxon>
    </lineage>
</organism>
<evidence type="ECO:0000256" key="1">
    <source>
        <dbReference type="ARBA" id="ARBA00006817"/>
    </source>
</evidence>